<dbReference type="PANTHER" id="PTHR21856">
    <property type="entry name" value="FIBROUS SHEATH-INTERACTING PROTEIN 2"/>
    <property type="match status" value="1"/>
</dbReference>
<dbReference type="InterPro" id="IPR038891">
    <property type="entry name" value="FSIP2"/>
</dbReference>
<accession>A0A484GS51</accession>
<reference evidence="1 2" key="1">
    <citation type="journal article" date="2018" name="Genomics">
        <title>Molecular footprints of inshore aquatic adaptation in Indo-Pacific humpback dolphin (Sousa chinensis).</title>
        <authorList>
            <person name="Ming Y."/>
            <person name="Jian J."/>
            <person name="Yu F."/>
            <person name="Yu X."/>
            <person name="Wang J."/>
            <person name="Liu W."/>
        </authorList>
    </citation>
    <scope>NUCLEOTIDE SEQUENCE [LARGE SCALE GENOMIC DNA]</scope>
    <source>
        <strain evidence="1">MY-2018</strain>
        <tissue evidence="1">Skin</tissue>
    </source>
</reference>
<evidence type="ECO:0000313" key="2">
    <source>
        <dbReference type="Proteomes" id="UP000295264"/>
    </source>
</evidence>
<feature type="non-terminal residue" evidence="1">
    <location>
        <position position="45"/>
    </location>
</feature>
<feature type="non-terminal residue" evidence="1">
    <location>
        <position position="1"/>
    </location>
</feature>
<gene>
    <name evidence="1" type="ORF">DBR06_SOUSAS610004</name>
</gene>
<name>A0A484GS51_SOUCH</name>
<sequence length="45" mass="5070">ISERDIMGLAIKFANALIGEFRKSEIKVLANAEKMFSFPPIDKET</sequence>
<dbReference type="AlphaFoldDB" id="A0A484GS51"/>
<proteinExistence type="predicted"/>
<dbReference type="PANTHER" id="PTHR21856:SF7">
    <property type="entry name" value="FIBROUS SHEATH-INTERACTING PROTEIN 2"/>
    <property type="match status" value="1"/>
</dbReference>
<evidence type="ECO:0000313" key="1">
    <source>
        <dbReference type="EMBL" id="TEA38674.1"/>
    </source>
</evidence>
<dbReference type="GO" id="GO:0005739">
    <property type="term" value="C:mitochondrion"/>
    <property type="evidence" value="ECO:0007669"/>
    <property type="project" value="TreeGrafter"/>
</dbReference>
<organism evidence="1 2">
    <name type="scientific">Sousa chinensis</name>
    <name type="common">Indo-pacific humpbacked dolphin</name>
    <name type="synonym">Steno chinensis</name>
    <dbReference type="NCBI Taxonomy" id="103600"/>
    <lineage>
        <taxon>Eukaryota</taxon>
        <taxon>Metazoa</taxon>
        <taxon>Chordata</taxon>
        <taxon>Craniata</taxon>
        <taxon>Vertebrata</taxon>
        <taxon>Euteleostomi</taxon>
        <taxon>Mammalia</taxon>
        <taxon>Eutheria</taxon>
        <taxon>Laurasiatheria</taxon>
        <taxon>Artiodactyla</taxon>
        <taxon>Whippomorpha</taxon>
        <taxon>Cetacea</taxon>
        <taxon>Odontoceti</taxon>
        <taxon>Delphinidae</taxon>
        <taxon>Sousa</taxon>
    </lineage>
</organism>
<keyword evidence="2" id="KW-1185">Reference proteome</keyword>
<comment type="caution">
    <text evidence="1">The sequence shown here is derived from an EMBL/GenBank/DDBJ whole genome shotgun (WGS) entry which is preliminary data.</text>
</comment>
<dbReference type="Proteomes" id="UP000295264">
    <property type="component" value="Unassembled WGS sequence"/>
</dbReference>
<protein>
    <submittedName>
        <fullName evidence="1">Uncharacterized protein</fullName>
    </submittedName>
</protein>
<dbReference type="EMBL" id="QWLN02004660">
    <property type="protein sequence ID" value="TEA38674.1"/>
    <property type="molecule type" value="Genomic_DNA"/>
</dbReference>